<gene>
    <name evidence="2" type="ORF">g.89002</name>
</gene>
<accession>A0A2S2PP10</accession>
<feature type="region of interest" description="Disordered" evidence="1">
    <location>
        <begin position="311"/>
        <end position="331"/>
    </location>
</feature>
<protein>
    <submittedName>
        <fullName evidence="2">Uncharacterized protein</fullName>
    </submittedName>
</protein>
<reference evidence="2" key="1">
    <citation type="submission" date="2018-04" db="EMBL/GenBank/DDBJ databases">
        <title>Transcriptome of Schizaphis graminum biotype I.</title>
        <authorList>
            <person name="Scully E.D."/>
            <person name="Geib S.M."/>
            <person name="Palmer N.A."/>
            <person name="Koch K."/>
            <person name="Bradshaw J."/>
            <person name="Heng-Moss T."/>
            <person name="Sarath G."/>
        </authorList>
    </citation>
    <scope>NUCLEOTIDE SEQUENCE</scope>
</reference>
<dbReference type="AlphaFoldDB" id="A0A2S2PP10"/>
<organism evidence="2">
    <name type="scientific">Schizaphis graminum</name>
    <name type="common">Green bug aphid</name>
    <dbReference type="NCBI Taxonomy" id="13262"/>
    <lineage>
        <taxon>Eukaryota</taxon>
        <taxon>Metazoa</taxon>
        <taxon>Ecdysozoa</taxon>
        <taxon>Arthropoda</taxon>
        <taxon>Hexapoda</taxon>
        <taxon>Insecta</taxon>
        <taxon>Pterygota</taxon>
        <taxon>Neoptera</taxon>
        <taxon>Paraneoptera</taxon>
        <taxon>Hemiptera</taxon>
        <taxon>Sternorrhyncha</taxon>
        <taxon>Aphidomorpha</taxon>
        <taxon>Aphidoidea</taxon>
        <taxon>Aphididae</taxon>
        <taxon>Aphidini</taxon>
        <taxon>Schizaphis</taxon>
    </lineage>
</organism>
<proteinExistence type="predicted"/>
<evidence type="ECO:0000256" key="1">
    <source>
        <dbReference type="SAM" id="MobiDB-lite"/>
    </source>
</evidence>
<sequence length="331" mass="37263">MVSFHKQNYCKSFKKIDNWSSNVWNKNAKEIQKLLKISHIFFNVRGGGPGTNAILANRGSAIHVPLYFRLLCQCHRGYTSTSRRWLFVLHGQLYGLHEPVDDRRLVGRPLAEHGEFVFVTVNVAGRSALSVGQTAVEVGQAGGQFAVLFVQPLSLAVHPANFGPQPVEPVQQLLDGRLLCSVVVVVDSGRGGDVVVDDRSGYTRGRTSVAVRSRGHDPGRRGHDRSPSHYHSLQILVRFRLVLVPAKHRHGFPQEVKSHRGPVQRSVVQVRVFLAQSHLLLCQTVADVLRAALEHVRHERPKVVHHAVRQLHHQRSPVARVQRHLRSRRRH</sequence>
<dbReference type="EMBL" id="GGMR01018485">
    <property type="protein sequence ID" value="MBY31104.1"/>
    <property type="molecule type" value="Transcribed_RNA"/>
</dbReference>
<name>A0A2S2PP10_SCHGA</name>
<evidence type="ECO:0000313" key="2">
    <source>
        <dbReference type="EMBL" id="MBY31104.1"/>
    </source>
</evidence>